<gene>
    <name evidence="2" type="ORF">JCM19240_2709</name>
</gene>
<reference evidence="2 3" key="1">
    <citation type="submission" date="2014-09" db="EMBL/GenBank/DDBJ databases">
        <title>Vibrio maritimus JCM 19240. (C210) whole genome shotgun sequence.</title>
        <authorList>
            <person name="Sawabe T."/>
            <person name="Meirelles P."/>
            <person name="Nakanishi M."/>
            <person name="Sayaka M."/>
            <person name="Hattori M."/>
            <person name="Ohkuma M."/>
        </authorList>
    </citation>
    <scope>NUCLEOTIDE SEQUENCE [LARGE SCALE GENOMIC DNA]</scope>
    <source>
        <strain evidence="2 3">JCM 19240</strain>
    </source>
</reference>
<dbReference type="EMBL" id="BBMT01000011">
    <property type="protein sequence ID" value="GAL36640.1"/>
    <property type="molecule type" value="Genomic_DNA"/>
</dbReference>
<reference evidence="2 3" key="2">
    <citation type="submission" date="2014-09" db="EMBL/GenBank/DDBJ databases">
        <authorList>
            <consortium name="NBRP consortium"/>
            <person name="Sawabe T."/>
            <person name="Meirelles P."/>
            <person name="Nakanishi M."/>
            <person name="Sayaka M."/>
            <person name="Hattori M."/>
            <person name="Ohkuma M."/>
        </authorList>
    </citation>
    <scope>NUCLEOTIDE SEQUENCE [LARGE SCALE GENOMIC DNA]</scope>
    <source>
        <strain evidence="2 3">JCM 19240</strain>
    </source>
</reference>
<evidence type="ECO:0000256" key="1">
    <source>
        <dbReference type="SAM" id="MobiDB-lite"/>
    </source>
</evidence>
<accession>A0A090T9I4</accession>
<feature type="region of interest" description="Disordered" evidence="1">
    <location>
        <begin position="1"/>
        <end position="22"/>
    </location>
</feature>
<evidence type="ECO:0000313" key="3">
    <source>
        <dbReference type="Proteomes" id="UP000029224"/>
    </source>
</evidence>
<dbReference type="Proteomes" id="UP000029224">
    <property type="component" value="Unassembled WGS sequence"/>
</dbReference>
<organism evidence="2 3">
    <name type="scientific">Vibrio maritimus</name>
    <dbReference type="NCBI Taxonomy" id="990268"/>
    <lineage>
        <taxon>Bacteria</taxon>
        <taxon>Pseudomonadati</taxon>
        <taxon>Pseudomonadota</taxon>
        <taxon>Gammaproteobacteria</taxon>
        <taxon>Vibrionales</taxon>
        <taxon>Vibrionaceae</taxon>
        <taxon>Vibrio</taxon>
    </lineage>
</organism>
<name>A0A090T9I4_9VIBR</name>
<comment type="caution">
    <text evidence="2">The sequence shown here is derived from an EMBL/GenBank/DDBJ whole genome shotgun (WGS) entry which is preliminary data.</text>
</comment>
<proteinExistence type="predicted"/>
<sequence length="49" mass="5075">MCIATGRSISGRGGDKQTLNAKHSEGTPVVQLTGVSKSFDGKEIIANLT</sequence>
<keyword evidence="3" id="KW-1185">Reference proteome</keyword>
<dbReference type="AlphaFoldDB" id="A0A090T9I4"/>
<protein>
    <submittedName>
        <fullName evidence="2">Uncharacterized protein</fullName>
    </submittedName>
</protein>
<evidence type="ECO:0000313" key="2">
    <source>
        <dbReference type="EMBL" id="GAL36640.1"/>
    </source>
</evidence>